<dbReference type="SUPFAM" id="SSF52540">
    <property type="entry name" value="P-loop containing nucleoside triphosphate hydrolases"/>
    <property type="match status" value="1"/>
</dbReference>
<dbReference type="Gene3D" id="3.40.50.300">
    <property type="entry name" value="P-loop containing nucleotide triphosphate hydrolases"/>
    <property type="match status" value="2"/>
</dbReference>
<dbReference type="Gene3D" id="3.30.420.10">
    <property type="entry name" value="Ribonuclease H-like superfamily/Ribonuclease H"/>
    <property type="match status" value="1"/>
</dbReference>
<dbReference type="CDD" id="cd17923">
    <property type="entry name" value="DEXHc_Hrq1-like"/>
    <property type="match status" value="1"/>
</dbReference>
<evidence type="ECO:0000256" key="1">
    <source>
        <dbReference type="ARBA" id="ARBA00022741"/>
    </source>
</evidence>
<dbReference type="GO" id="GO:0003676">
    <property type="term" value="F:nucleic acid binding"/>
    <property type="evidence" value="ECO:0007669"/>
    <property type="project" value="InterPro"/>
</dbReference>
<evidence type="ECO:0000259" key="4">
    <source>
        <dbReference type="PROSITE" id="PS51194"/>
    </source>
</evidence>
<dbReference type="InterPro" id="IPR036397">
    <property type="entry name" value="RNaseH_sf"/>
</dbReference>
<dbReference type="GO" id="GO:0043138">
    <property type="term" value="F:3'-5' DNA helicase activity"/>
    <property type="evidence" value="ECO:0007669"/>
    <property type="project" value="TreeGrafter"/>
</dbReference>
<evidence type="ECO:0000256" key="2">
    <source>
        <dbReference type="ARBA" id="ARBA00022840"/>
    </source>
</evidence>
<dbReference type="CDD" id="cd18797">
    <property type="entry name" value="SF2_C_Hrq"/>
    <property type="match status" value="1"/>
</dbReference>
<keyword evidence="2" id="KW-0067">ATP-binding</keyword>
<dbReference type="SUPFAM" id="SSF53098">
    <property type="entry name" value="Ribonuclease H-like"/>
    <property type="match status" value="1"/>
</dbReference>
<dbReference type="InterPro" id="IPR027417">
    <property type="entry name" value="P-loop_NTPase"/>
</dbReference>
<dbReference type="Pfam" id="PF00271">
    <property type="entry name" value="Helicase_C"/>
    <property type="match status" value="1"/>
</dbReference>
<dbReference type="GO" id="GO:0005524">
    <property type="term" value="F:ATP binding"/>
    <property type="evidence" value="ECO:0007669"/>
    <property type="project" value="UniProtKB-KW"/>
</dbReference>
<dbReference type="InterPro" id="IPR011545">
    <property type="entry name" value="DEAD/DEAH_box_helicase_dom"/>
</dbReference>
<dbReference type="InterPro" id="IPR055227">
    <property type="entry name" value="HRQ1_WHD"/>
</dbReference>
<dbReference type="AlphaFoldDB" id="A0A5D0MWG4"/>
<dbReference type="RefSeq" id="WP_303699982.1">
    <property type="nucleotide sequence ID" value="NZ_VSIV01000019.1"/>
</dbReference>
<keyword evidence="5" id="KW-0378">Hydrolase</keyword>
<keyword evidence="1" id="KW-0547">Nucleotide-binding</keyword>
<keyword evidence="5" id="KW-0347">Helicase</keyword>
<dbReference type="PANTHER" id="PTHR47957">
    <property type="entry name" value="ATP-DEPENDENT HELICASE HRQ1"/>
    <property type="match status" value="1"/>
</dbReference>
<dbReference type="SMART" id="SM00490">
    <property type="entry name" value="HELICc"/>
    <property type="match status" value="1"/>
</dbReference>
<feature type="domain" description="Helicase ATP-binding" evidence="3">
    <location>
        <begin position="63"/>
        <end position="242"/>
    </location>
</feature>
<dbReference type="InterPro" id="IPR018973">
    <property type="entry name" value="MZB"/>
</dbReference>
<evidence type="ECO:0000313" key="6">
    <source>
        <dbReference type="Proteomes" id="UP000323337"/>
    </source>
</evidence>
<protein>
    <submittedName>
        <fullName evidence="5">DEAD/DEAH box helicase</fullName>
    </submittedName>
</protein>
<feature type="domain" description="Helicase C-terminal" evidence="4">
    <location>
        <begin position="265"/>
        <end position="418"/>
    </location>
</feature>
<dbReference type="Pfam" id="PF13482">
    <property type="entry name" value="RNase_H_2"/>
    <property type="match status" value="1"/>
</dbReference>
<dbReference type="Pfam" id="PF00270">
    <property type="entry name" value="DEAD"/>
    <property type="match status" value="1"/>
</dbReference>
<organism evidence="5 6">
    <name type="scientific">Flexistipes sinusarabici</name>
    <dbReference type="NCBI Taxonomy" id="2352"/>
    <lineage>
        <taxon>Bacteria</taxon>
        <taxon>Pseudomonadati</taxon>
        <taxon>Deferribacterota</taxon>
        <taxon>Deferribacteres</taxon>
        <taxon>Deferribacterales</taxon>
        <taxon>Flexistipitaceae</taxon>
        <taxon>Flexistipes</taxon>
    </lineage>
</organism>
<dbReference type="GO" id="GO:0006289">
    <property type="term" value="P:nucleotide-excision repair"/>
    <property type="evidence" value="ECO:0007669"/>
    <property type="project" value="TreeGrafter"/>
</dbReference>
<dbReference type="SMART" id="SM00487">
    <property type="entry name" value="DEXDc"/>
    <property type="match status" value="1"/>
</dbReference>
<dbReference type="PROSITE" id="PS51194">
    <property type="entry name" value="HELICASE_CTER"/>
    <property type="match status" value="1"/>
</dbReference>
<comment type="caution">
    <text evidence="5">The sequence shown here is derived from an EMBL/GenBank/DDBJ whole genome shotgun (WGS) entry which is preliminary data.</text>
</comment>
<accession>A0A5D0MWG4</accession>
<proteinExistence type="predicted"/>
<dbReference type="InterPro" id="IPR012337">
    <property type="entry name" value="RNaseH-like_sf"/>
</dbReference>
<evidence type="ECO:0000313" key="5">
    <source>
        <dbReference type="EMBL" id="TYB36456.1"/>
    </source>
</evidence>
<sequence>MIDNVIRYIKNGKFASSLAFEREIPSRPPALVDYQKNVESLLLHSALEKYGIKYLYSHQAEAYQAIKSGHDTLITTPAASGKTLCYNLPIMEDMINNPSVKAIYLFPIKALGYDQKKAFENFAEQIPLGKKLTAEIVDGDTGKQNRRKILKTPPNVIISNLDIIHYSMLPGISEWRGFLDNLKYVVIDEIHTYKGIFGTQAYNLLHRFLRLAPRVQFICASATIGNPADLAENLTGRKFYHINKNGAERGKKNVLIFNPDIPESVLAQYLLKINLDSGVKTICFTKSRKQTEKIYAKLIAGDPSRKNVVSSYRAGFLPEERRKIEQAFHDDTLKAVVATSAIEMGIDVGGVDSTILVGYPGSLMSLWQRAGRSGRSSKDSLICLITSKDALDQYYAKNPEELFTDKYEVVTIDRENPDINSKHILCAANEKPVEKNEEYYDIMKNDIEKLAAEGRLFTDKDGLKYVSLERYPHKNVDFRMAGDTYTLVCNSIVIGTNSGRRLYTEHFENAVYLHRGDYFIVKRVDHNKKEIYLDPFRGNYYTMPKINKETMIISKMMNSDDENVHAGFCKLQVSEQLTGYDKISGKTGEKLQTIDLEKEPVQFETKGFYLLVTEEARKSVEKNNFNFMGSIHALEHSLIAMAPSFILCDRSDIAGISYPLHPQLESSAIFIYDSYAGGAGICSRVFEIIRPLLERTLKMIKSCECEEGCPSCIYSPKCGSGNYPLDKKGAEFLIEYLLQENTGDAGKGDIKETFTNIKNIPEKDDDVLVFDVETKYSADEVGGWKNADKMGISALVAYSMIHEKYYIYEENEIERFIEKLAAAKAVIGFNIINFDFKVISGYAKDTPEDFNRILKSVIKIDLLQDIRNITGRRFSLDNLAQATINAQKAADGLQALKWYKEGEIKKIIDYCKIDVDVTRDLFLYGINHNKIYATVNELIVQIPVNWKHYHRLYLSQHTAG</sequence>
<dbReference type="InterPro" id="IPR001650">
    <property type="entry name" value="Helicase_C-like"/>
</dbReference>
<dbReference type="PANTHER" id="PTHR47957:SF3">
    <property type="entry name" value="ATP-DEPENDENT HELICASE HRQ1"/>
    <property type="match status" value="1"/>
</dbReference>
<dbReference type="GO" id="GO:0036297">
    <property type="term" value="P:interstrand cross-link repair"/>
    <property type="evidence" value="ECO:0007669"/>
    <property type="project" value="TreeGrafter"/>
</dbReference>
<dbReference type="PROSITE" id="PS51192">
    <property type="entry name" value="HELICASE_ATP_BIND_1"/>
    <property type="match status" value="1"/>
</dbReference>
<dbReference type="Pfam" id="PF09369">
    <property type="entry name" value="MZB"/>
    <property type="match status" value="1"/>
</dbReference>
<name>A0A5D0MWG4_FLESI</name>
<dbReference type="Pfam" id="PF22982">
    <property type="entry name" value="WHD_HRQ1"/>
    <property type="match status" value="1"/>
</dbReference>
<gene>
    <name evidence="5" type="ORF">FXF49_00640</name>
</gene>
<evidence type="ECO:0000259" key="3">
    <source>
        <dbReference type="PROSITE" id="PS51192"/>
    </source>
</evidence>
<dbReference type="Proteomes" id="UP000323337">
    <property type="component" value="Unassembled WGS sequence"/>
</dbReference>
<reference evidence="5 6" key="1">
    <citation type="submission" date="2019-08" db="EMBL/GenBank/DDBJ databases">
        <title>Genomic characterization of a novel candidate phylum (ARYD3) from a high temperature, high salinity tertiary oil reservoir in north central Oklahoma, USA.</title>
        <authorList>
            <person name="Youssef N.H."/>
            <person name="Yadav A."/>
            <person name="Elshahed M.S."/>
        </authorList>
    </citation>
    <scope>NUCLEOTIDE SEQUENCE [LARGE SCALE GENOMIC DNA]</scope>
    <source>
        <strain evidence="5">ARYD1</strain>
    </source>
</reference>
<dbReference type="InterPro" id="IPR038720">
    <property type="entry name" value="YprB_RNase_H-like_dom"/>
</dbReference>
<dbReference type="EMBL" id="VSIV01000019">
    <property type="protein sequence ID" value="TYB36456.1"/>
    <property type="molecule type" value="Genomic_DNA"/>
</dbReference>
<dbReference type="InterPro" id="IPR014001">
    <property type="entry name" value="Helicase_ATP-bd"/>
</dbReference>